<dbReference type="AlphaFoldDB" id="A0A7S3PN59"/>
<keyword evidence="3" id="KW-0547">Nucleotide-binding</keyword>
<keyword evidence="4" id="KW-0342">GTP-binding</keyword>
<evidence type="ECO:0000256" key="6">
    <source>
        <dbReference type="ARBA" id="ARBA00023288"/>
    </source>
</evidence>
<protein>
    <submittedName>
        <fullName evidence="8">Uncharacterized protein</fullName>
    </submittedName>
</protein>
<dbReference type="SUPFAM" id="SSF52540">
    <property type="entry name" value="P-loop containing nucleoside triphosphate hydrolases"/>
    <property type="match status" value="1"/>
</dbReference>
<dbReference type="FunFam" id="3.40.50.300:FF:000586">
    <property type="entry name" value="Rab family GTPase"/>
    <property type="match status" value="1"/>
</dbReference>
<dbReference type="Gene3D" id="3.40.50.300">
    <property type="entry name" value="P-loop containing nucleotide triphosphate hydrolases"/>
    <property type="match status" value="1"/>
</dbReference>
<dbReference type="PROSITE" id="PS51421">
    <property type="entry name" value="RAS"/>
    <property type="match status" value="1"/>
</dbReference>
<dbReference type="SMART" id="SM00174">
    <property type="entry name" value="RHO"/>
    <property type="match status" value="1"/>
</dbReference>
<dbReference type="PRINTS" id="PR00449">
    <property type="entry name" value="RASTRNSFRMNG"/>
</dbReference>
<feature type="region of interest" description="Disordered" evidence="7">
    <location>
        <begin position="126"/>
        <end position="149"/>
    </location>
</feature>
<dbReference type="PROSITE" id="PS51419">
    <property type="entry name" value="RAB"/>
    <property type="match status" value="1"/>
</dbReference>
<evidence type="ECO:0000256" key="1">
    <source>
        <dbReference type="ARBA" id="ARBA00004308"/>
    </source>
</evidence>
<dbReference type="PROSITE" id="PS51417">
    <property type="entry name" value="ARF"/>
    <property type="match status" value="1"/>
</dbReference>
<feature type="compositionally biased region" description="Polar residues" evidence="7">
    <location>
        <begin position="35"/>
        <end position="67"/>
    </location>
</feature>
<dbReference type="InterPro" id="IPR005225">
    <property type="entry name" value="Small_GTP-bd"/>
</dbReference>
<dbReference type="SMART" id="SM00173">
    <property type="entry name" value="RAS"/>
    <property type="match status" value="1"/>
</dbReference>
<dbReference type="CDD" id="cd00154">
    <property type="entry name" value="Rab"/>
    <property type="match status" value="1"/>
</dbReference>
<sequence>MEDQLEEEEQPRGRGRSLSFIDEEEERIQRGIVENNGTSNANATDSEGITGQDSAGPNTTGGSNSANVRPGLQPRRNVPLSKKTLNIVTNLKDQVESIGIPVNNVLSQEEFEEEALEAEAVAKAATAANPKASDSGKEKKFNYKSGKATRRTSATKISDNLMKNEGHDYYVKVLLLGDSGVGKTSLMLRFADNQFQESLMSTAGVDFKVRFLEKDNKRVKCQIWDTAGQERFHVITRAYYRGSHGIALVYDATRESSFKQIEYWMENIKKHASSDVFVVLLGNKTDLPDKKITFEQGKEMAERYKIKFFETSAKTGANVVEAFEMLSDQIVTKWENEPKETPVAVENNNTVNLLSENHQKKKLCSIL</sequence>
<dbReference type="PROSITE" id="PS51420">
    <property type="entry name" value="RHO"/>
    <property type="match status" value="1"/>
</dbReference>
<evidence type="ECO:0000256" key="2">
    <source>
        <dbReference type="ARBA" id="ARBA00006270"/>
    </source>
</evidence>
<dbReference type="Pfam" id="PF00071">
    <property type="entry name" value="Ras"/>
    <property type="match status" value="1"/>
</dbReference>
<dbReference type="GO" id="GO:0003924">
    <property type="term" value="F:GTPase activity"/>
    <property type="evidence" value="ECO:0007669"/>
    <property type="project" value="InterPro"/>
</dbReference>
<proteinExistence type="inferred from homology"/>
<dbReference type="InterPro" id="IPR050305">
    <property type="entry name" value="Small_GTPase_Rab"/>
</dbReference>
<organism evidence="8">
    <name type="scientific">Aplanochytrium stocchinoi</name>
    <dbReference type="NCBI Taxonomy" id="215587"/>
    <lineage>
        <taxon>Eukaryota</taxon>
        <taxon>Sar</taxon>
        <taxon>Stramenopiles</taxon>
        <taxon>Bigyra</taxon>
        <taxon>Labyrinthulomycetes</taxon>
        <taxon>Thraustochytrida</taxon>
        <taxon>Thraustochytriidae</taxon>
        <taxon>Aplanochytrium</taxon>
    </lineage>
</organism>
<dbReference type="GO" id="GO:0012505">
    <property type="term" value="C:endomembrane system"/>
    <property type="evidence" value="ECO:0007669"/>
    <property type="project" value="UniProtKB-SubCell"/>
</dbReference>
<comment type="subcellular location">
    <subcellularLocation>
        <location evidence="1">Endomembrane system</location>
    </subcellularLocation>
</comment>
<feature type="region of interest" description="Disordered" evidence="7">
    <location>
        <begin position="1"/>
        <end position="80"/>
    </location>
</feature>
<dbReference type="SMART" id="SM00175">
    <property type="entry name" value="RAB"/>
    <property type="match status" value="1"/>
</dbReference>
<dbReference type="GO" id="GO:0005525">
    <property type="term" value="F:GTP binding"/>
    <property type="evidence" value="ECO:0007669"/>
    <property type="project" value="UniProtKB-KW"/>
</dbReference>
<evidence type="ECO:0000256" key="5">
    <source>
        <dbReference type="ARBA" id="ARBA00023136"/>
    </source>
</evidence>
<evidence type="ECO:0000256" key="3">
    <source>
        <dbReference type="ARBA" id="ARBA00022741"/>
    </source>
</evidence>
<name>A0A7S3PN59_9STRA</name>
<comment type="similarity">
    <text evidence="2">Belongs to the small GTPase superfamily. Rab family.</text>
</comment>
<dbReference type="SMART" id="SM00176">
    <property type="entry name" value="RAN"/>
    <property type="match status" value="1"/>
</dbReference>
<dbReference type="NCBIfam" id="TIGR00231">
    <property type="entry name" value="small_GTP"/>
    <property type="match status" value="1"/>
</dbReference>
<evidence type="ECO:0000256" key="7">
    <source>
        <dbReference type="SAM" id="MobiDB-lite"/>
    </source>
</evidence>
<reference evidence="8" key="1">
    <citation type="submission" date="2021-01" db="EMBL/GenBank/DDBJ databases">
        <authorList>
            <person name="Corre E."/>
            <person name="Pelletier E."/>
            <person name="Niang G."/>
            <person name="Scheremetjew M."/>
            <person name="Finn R."/>
            <person name="Kale V."/>
            <person name="Holt S."/>
            <person name="Cochrane G."/>
            <person name="Meng A."/>
            <person name="Brown T."/>
            <person name="Cohen L."/>
        </authorList>
    </citation>
    <scope>NUCLEOTIDE SEQUENCE</scope>
    <source>
        <strain evidence="8">GSBS06</strain>
    </source>
</reference>
<gene>
    <name evidence="8" type="ORF">ASTO00021_LOCUS15039</name>
</gene>
<dbReference type="InterPro" id="IPR027417">
    <property type="entry name" value="P-loop_NTPase"/>
</dbReference>
<dbReference type="PANTHER" id="PTHR47980">
    <property type="entry name" value="LD44762P"/>
    <property type="match status" value="1"/>
</dbReference>
<keyword evidence="6" id="KW-0449">Lipoprotein</keyword>
<keyword evidence="5" id="KW-0472">Membrane</keyword>
<evidence type="ECO:0000313" key="8">
    <source>
        <dbReference type="EMBL" id="CAE0445007.1"/>
    </source>
</evidence>
<evidence type="ECO:0000256" key="4">
    <source>
        <dbReference type="ARBA" id="ARBA00023134"/>
    </source>
</evidence>
<dbReference type="InterPro" id="IPR001806">
    <property type="entry name" value="Small_GTPase"/>
</dbReference>
<dbReference type="EMBL" id="HBIN01019722">
    <property type="protein sequence ID" value="CAE0445007.1"/>
    <property type="molecule type" value="Transcribed_RNA"/>
</dbReference>
<dbReference type="SMART" id="SM00177">
    <property type="entry name" value="ARF"/>
    <property type="match status" value="1"/>
</dbReference>
<accession>A0A7S3PN59</accession>